<keyword evidence="1" id="KW-0805">Transcription regulation</keyword>
<dbReference type="Pfam" id="PF12833">
    <property type="entry name" value="HTH_18"/>
    <property type="match status" value="1"/>
</dbReference>
<evidence type="ECO:0000256" key="1">
    <source>
        <dbReference type="ARBA" id="ARBA00023015"/>
    </source>
</evidence>
<dbReference type="PANTHER" id="PTHR43280">
    <property type="entry name" value="ARAC-FAMILY TRANSCRIPTIONAL REGULATOR"/>
    <property type="match status" value="1"/>
</dbReference>
<evidence type="ECO:0000313" key="6">
    <source>
        <dbReference type="Proteomes" id="UP000219788"/>
    </source>
</evidence>
<comment type="caution">
    <text evidence="5">The sequence shown here is derived from an EMBL/GenBank/DDBJ whole genome shotgun (WGS) entry which is preliminary data.</text>
</comment>
<dbReference type="Gene3D" id="1.10.10.60">
    <property type="entry name" value="Homeodomain-like"/>
    <property type="match status" value="1"/>
</dbReference>
<proteinExistence type="predicted"/>
<keyword evidence="3" id="KW-0804">Transcription</keyword>
<dbReference type="PROSITE" id="PS01124">
    <property type="entry name" value="HTH_ARAC_FAMILY_2"/>
    <property type="match status" value="1"/>
</dbReference>
<sequence length="254" mass="29376">MKLCCDECCAIVLTESDVNVRFSEGVPVKFNANHLMLISVENDAIDFSLLEPAYVLYITRDLIKDYLHFLKKDLTSYAPISRNFPPYMMEPCRTPYVFKEAARHSVMRDTDEIEYERKRSLTFAALSIFLNNKNFIPFLMRMVRNNISANVYNIIQSDINKTWSLTTVASCLCLSPSSLKKKLKNEQTSYSKIVTDCRMRYAVEQLLVFNKNISQVSALCGYSSTSYFISVFKEYYGMTPLNYVHRYRDGAMLS</sequence>
<organism evidence="5 6">
    <name type="scientific">Edwardsiella tarda</name>
    <dbReference type="NCBI Taxonomy" id="636"/>
    <lineage>
        <taxon>Bacteria</taxon>
        <taxon>Pseudomonadati</taxon>
        <taxon>Pseudomonadota</taxon>
        <taxon>Gammaproteobacteria</taxon>
        <taxon>Enterobacterales</taxon>
        <taxon>Hafniaceae</taxon>
        <taxon>Edwardsiella</taxon>
    </lineage>
</organism>
<dbReference type="AlphaFoldDB" id="A0A2A7TZ02"/>
<evidence type="ECO:0000256" key="3">
    <source>
        <dbReference type="ARBA" id="ARBA00023163"/>
    </source>
</evidence>
<protein>
    <submittedName>
        <fullName evidence="5">AraC family transcriptional regulator</fullName>
    </submittedName>
</protein>
<dbReference type="GO" id="GO:0003700">
    <property type="term" value="F:DNA-binding transcription factor activity"/>
    <property type="evidence" value="ECO:0007669"/>
    <property type="project" value="InterPro"/>
</dbReference>
<dbReference type="SMART" id="SM00342">
    <property type="entry name" value="HTH_ARAC"/>
    <property type="match status" value="1"/>
</dbReference>
<gene>
    <name evidence="5" type="ORF">CRM76_04640</name>
</gene>
<evidence type="ECO:0000256" key="2">
    <source>
        <dbReference type="ARBA" id="ARBA00023125"/>
    </source>
</evidence>
<dbReference type="PRINTS" id="PR00032">
    <property type="entry name" value="HTHARAC"/>
</dbReference>
<dbReference type="STRING" id="636.AAW15_00375"/>
<evidence type="ECO:0000259" key="4">
    <source>
        <dbReference type="PROSITE" id="PS01124"/>
    </source>
</evidence>
<dbReference type="InterPro" id="IPR018062">
    <property type="entry name" value="HTH_AraC-typ_CS"/>
</dbReference>
<dbReference type="InterPro" id="IPR018060">
    <property type="entry name" value="HTH_AraC"/>
</dbReference>
<dbReference type="EMBL" id="PDDV01000013">
    <property type="protein sequence ID" value="PEH71277.1"/>
    <property type="molecule type" value="Genomic_DNA"/>
</dbReference>
<reference evidence="6" key="1">
    <citation type="submission" date="2017-09" db="EMBL/GenBank/DDBJ databases">
        <title>FDA dAtabase for Regulatory Grade micrObial Sequences (FDA-ARGOS): Supporting development and validation of Infectious Disease Dx tests.</title>
        <authorList>
            <person name="Goldberg B."/>
            <person name="Campos J."/>
            <person name="Tallon L."/>
            <person name="Sadzewicz L."/>
            <person name="Ott S."/>
            <person name="Zhao X."/>
            <person name="Nagaraj S."/>
            <person name="Vavikolanu K."/>
            <person name="Aluvathingal J."/>
            <person name="Nadendla S."/>
            <person name="Geyer C."/>
            <person name="Sichtig H."/>
        </authorList>
    </citation>
    <scope>NUCLEOTIDE SEQUENCE [LARGE SCALE GENOMIC DNA]</scope>
    <source>
        <strain evidence="6">FDAARGOS_370</strain>
    </source>
</reference>
<dbReference type="GO" id="GO:0043565">
    <property type="term" value="F:sequence-specific DNA binding"/>
    <property type="evidence" value="ECO:0007669"/>
    <property type="project" value="InterPro"/>
</dbReference>
<evidence type="ECO:0000313" key="5">
    <source>
        <dbReference type="EMBL" id="PEH71277.1"/>
    </source>
</evidence>
<dbReference type="RefSeq" id="WP_005295593.1">
    <property type="nucleotide sequence ID" value="NZ_AP028090.1"/>
</dbReference>
<dbReference type="InterPro" id="IPR020449">
    <property type="entry name" value="Tscrpt_reg_AraC-type_HTH"/>
</dbReference>
<accession>A0A2A7TZ02</accession>
<dbReference type="Proteomes" id="UP000219788">
    <property type="component" value="Unassembled WGS sequence"/>
</dbReference>
<feature type="domain" description="HTH araC/xylS-type" evidence="4">
    <location>
        <begin position="149"/>
        <end position="246"/>
    </location>
</feature>
<keyword evidence="2" id="KW-0238">DNA-binding</keyword>
<dbReference type="PANTHER" id="PTHR43280:SF20">
    <property type="entry name" value="HTH-TYPE TRANSCRIPTIONAL REGULATOR ADIY-RELATED"/>
    <property type="match status" value="1"/>
</dbReference>
<dbReference type="PROSITE" id="PS00041">
    <property type="entry name" value="HTH_ARAC_FAMILY_1"/>
    <property type="match status" value="1"/>
</dbReference>
<dbReference type="InterPro" id="IPR009057">
    <property type="entry name" value="Homeodomain-like_sf"/>
</dbReference>
<name>A0A2A7TZ02_EDWTA</name>
<dbReference type="OrthoDB" id="9816344at2"/>
<dbReference type="SUPFAM" id="SSF46689">
    <property type="entry name" value="Homeodomain-like"/>
    <property type="match status" value="1"/>
</dbReference>
<dbReference type="GeneID" id="93122275"/>